<keyword evidence="2" id="KW-0732">Signal</keyword>
<evidence type="ECO:0000256" key="2">
    <source>
        <dbReference type="SAM" id="SignalP"/>
    </source>
</evidence>
<dbReference type="AlphaFoldDB" id="A0A345ZUT4"/>
<feature type="signal peptide" evidence="2">
    <location>
        <begin position="1"/>
        <end position="23"/>
    </location>
</feature>
<evidence type="ECO:0000256" key="1">
    <source>
        <dbReference type="ARBA" id="ARBA00006987"/>
    </source>
</evidence>
<dbReference type="Gene3D" id="3.40.190.10">
    <property type="entry name" value="Periplasmic binding protein-like II"/>
    <property type="match status" value="1"/>
</dbReference>
<dbReference type="Proteomes" id="UP000254889">
    <property type="component" value="Chromosome"/>
</dbReference>
<dbReference type="PIRSF" id="PIRSF017082">
    <property type="entry name" value="YflP"/>
    <property type="match status" value="1"/>
</dbReference>
<evidence type="ECO:0000313" key="3">
    <source>
        <dbReference type="EMBL" id="AXK80681.1"/>
    </source>
</evidence>
<dbReference type="PANTHER" id="PTHR42928:SF5">
    <property type="entry name" value="BLR1237 PROTEIN"/>
    <property type="match status" value="1"/>
</dbReference>
<dbReference type="RefSeq" id="WP_115690568.1">
    <property type="nucleotide sequence ID" value="NZ_CP031417.1"/>
</dbReference>
<protein>
    <submittedName>
        <fullName evidence="3">Tripartite tricarboxylate transporter substrate binding protein</fullName>
    </submittedName>
</protein>
<evidence type="ECO:0000313" key="4">
    <source>
        <dbReference type="Proteomes" id="UP000254889"/>
    </source>
</evidence>
<reference evidence="3 4" key="1">
    <citation type="submission" date="2018-07" db="EMBL/GenBank/DDBJ databases">
        <authorList>
            <person name="Quirk P.G."/>
            <person name="Krulwich T.A."/>
        </authorList>
    </citation>
    <scope>NUCLEOTIDE SEQUENCE [LARGE SCALE GENOMIC DNA]</scope>
    <source>
        <strain evidence="3 4">CC-BB4</strain>
    </source>
</reference>
<name>A0A345ZUT4_9HYPH</name>
<dbReference type="CDD" id="cd07012">
    <property type="entry name" value="PBP2_Bug_TTT"/>
    <property type="match status" value="1"/>
</dbReference>
<proteinExistence type="inferred from homology"/>
<dbReference type="KEGG" id="ptaw:DW352_09265"/>
<dbReference type="EMBL" id="CP031417">
    <property type="protein sequence ID" value="AXK80681.1"/>
    <property type="molecule type" value="Genomic_DNA"/>
</dbReference>
<accession>A0A345ZUT4</accession>
<gene>
    <name evidence="3" type="ORF">DW352_09265</name>
</gene>
<dbReference type="InterPro" id="IPR005064">
    <property type="entry name" value="BUG"/>
</dbReference>
<dbReference type="SUPFAM" id="SSF53850">
    <property type="entry name" value="Periplasmic binding protein-like II"/>
    <property type="match status" value="1"/>
</dbReference>
<dbReference type="Gene3D" id="3.40.190.150">
    <property type="entry name" value="Bordetella uptake gene, domain 1"/>
    <property type="match status" value="1"/>
</dbReference>
<organism evidence="3 4">
    <name type="scientific">Pseudolabrys taiwanensis</name>
    <dbReference type="NCBI Taxonomy" id="331696"/>
    <lineage>
        <taxon>Bacteria</taxon>
        <taxon>Pseudomonadati</taxon>
        <taxon>Pseudomonadota</taxon>
        <taxon>Alphaproteobacteria</taxon>
        <taxon>Hyphomicrobiales</taxon>
        <taxon>Xanthobacteraceae</taxon>
        <taxon>Pseudolabrys</taxon>
    </lineage>
</organism>
<dbReference type="InterPro" id="IPR042100">
    <property type="entry name" value="Bug_dom1"/>
</dbReference>
<comment type="similarity">
    <text evidence="1">Belongs to the UPF0065 (bug) family.</text>
</comment>
<sequence length="327" mass="34141">MERLRFLAQVAALLALAMMPAHADDAATFPTRAIRVIVAFPPGGGPDPLARIVASGLERRLGQPVIVENMPGGSGSLAARATVRGGPDGYTLLFADMTFIVSPHVTANFGVNPLKDFEPVGRAATSPFSLIVSAAVPASNLPEFIKLAKTHPDEVMIGHAGIGTTPYLGAVAFTKAADIKPRFISYKGMADAMTNAMSGIISGLFSAGPAAISSSKNDKLKVLAVTGDKRMAQLPNIPTFGESGITLRGFESGAWFGLMAPAGTPPGVIQKLNTALNDIANDKTLMAKFESAGAEFKPGTPQEFRDQLTAQDKLWGATLAELGVKPQ</sequence>
<feature type="chain" id="PRO_5016616614" evidence="2">
    <location>
        <begin position="24"/>
        <end position="327"/>
    </location>
</feature>
<dbReference type="OrthoDB" id="8443386at2"/>
<dbReference type="PANTHER" id="PTHR42928">
    <property type="entry name" value="TRICARBOXYLATE-BINDING PROTEIN"/>
    <property type="match status" value="1"/>
</dbReference>
<keyword evidence="4" id="KW-1185">Reference proteome</keyword>
<dbReference type="Pfam" id="PF03401">
    <property type="entry name" value="TctC"/>
    <property type="match status" value="1"/>
</dbReference>